<dbReference type="SUPFAM" id="SSF53383">
    <property type="entry name" value="PLP-dependent transferases"/>
    <property type="match status" value="1"/>
</dbReference>
<dbReference type="GO" id="GO:0008483">
    <property type="term" value="F:transaminase activity"/>
    <property type="evidence" value="ECO:0007669"/>
    <property type="project" value="TreeGrafter"/>
</dbReference>
<dbReference type="PANTHER" id="PTHR43795:SF39">
    <property type="entry name" value="AMINOTRANSFERASE CLASS I_CLASSII DOMAIN-CONTAINING PROTEIN"/>
    <property type="match status" value="1"/>
</dbReference>
<dbReference type="OrthoDB" id="7042322at2759"/>
<dbReference type="PRINTS" id="PR00753">
    <property type="entry name" value="ACCSYNTHASE"/>
</dbReference>
<dbReference type="Proteomes" id="UP000297452">
    <property type="component" value="Unassembled WGS sequence"/>
</dbReference>
<dbReference type="GO" id="GO:0030170">
    <property type="term" value="F:pyridoxal phosphate binding"/>
    <property type="evidence" value="ECO:0007669"/>
    <property type="project" value="InterPro"/>
</dbReference>
<protein>
    <recommendedName>
        <fullName evidence="2">Aminotransferase class I/classII large domain-containing protein</fullName>
    </recommendedName>
</protein>
<dbReference type="STRING" id="278944.A0A4Z1IZP8"/>
<dbReference type="PANTHER" id="PTHR43795">
    <property type="entry name" value="BIFUNCTIONAL ASPARTATE AMINOTRANSFERASE AND GLUTAMATE/ASPARTATE-PREPHENATE AMINOTRANSFERASE-RELATED"/>
    <property type="match status" value="1"/>
</dbReference>
<gene>
    <name evidence="3" type="ORF">BOTNAR_0052g00310</name>
</gene>
<dbReference type="InterPro" id="IPR050478">
    <property type="entry name" value="Ethylene_sulfur-biosynth"/>
</dbReference>
<sequence>MSRIPRTILEATKSTELSNVEVDLSMAENWLVRQETYDYCKNASRNLSWPTGFWGHPELLEAMSIFLNQYFDPDVVVSPKHLVIASGAAACLDVLLYYIRDATEGVLISDPYWNGNDIFLRIRSQATLIPATVSTFPGSFTTALLDALDTACSTSSVPVKVLLIANTHNPLGRCYTPSILASPLQFWKKHDIHFISDEVSVLCAFDTKDMTTQERVSFTSVLSLDLVGLGINPSRVNVVWSLNWHQDVNAGVIIQGVTITQHNSSLRDALALASHMNVSTMSTVYATSLLRYTQMIALFNKHNIKYFPCNAGLFILARIVPEGTWAKESEIVDFLERNGVSIGPGKRYDVLEPGWARISFAMEQEVLNLAIERMDKLFKLTSEQEE</sequence>
<comment type="caution">
    <text evidence="3">The sequence shown here is derived from an EMBL/GenBank/DDBJ whole genome shotgun (WGS) entry which is preliminary data.</text>
</comment>
<organism evidence="3 4">
    <name type="scientific">Botryotinia narcissicola</name>
    <dbReference type="NCBI Taxonomy" id="278944"/>
    <lineage>
        <taxon>Eukaryota</taxon>
        <taxon>Fungi</taxon>
        <taxon>Dikarya</taxon>
        <taxon>Ascomycota</taxon>
        <taxon>Pezizomycotina</taxon>
        <taxon>Leotiomycetes</taxon>
        <taxon>Helotiales</taxon>
        <taxon>Sclerotiniaceae</taxon>
        <taxon>Botryotinia</taxon>
    </lineage>
</organism>
<evidence type="ECO:0000313" key="3">
    <source>
        <dbReference type="EMBL" id="TGO66895.1"/>
    </source>
</evidence>
<keyword evidence="1" id="KW-0663">Pyridoxal phosphate</keyword>
<dbReference type="Gene3D" id="3.40.640.10">
    <property type="entry name" value="Type I PLP-dependent aspartate aminotransferase-like (Major domain)"/>
    <property type="match status" value="1"/>
</dbReference>
<name>A0A4Z1IZP8_9HELO</name>
<reference evidence="3 4" key="1">
    <citation type="submission" date="2017-12" db="EMBL/GenBank/DDBJ databases">
        <title>Comparative genomics of Botrytis spp.</title>
        <authorList>
            <person name="Valero-Jimenez C.A."/>
            <person name="Tapia P."/>
            <person name="Veloso J."/>
            <person name="Silva-Moreno E."/>
            <person name="Staats M."/>
            <person name="Valdes J.H."/>
            <person name="Van Kan J.A.L."/>
        </authorList>
    </citation>
    <scope>NUCLEOTIDE SEQUENCE [LARGE SCALE GENOMIC DNA]</scope>
    <source>
        <strain evidence="3 4">MUCL2120</strain>
    </source>
</reference>
<keyword evidence="4" id="KW-1185">Reference proteome</keyword>
<evidence type="ECO:0000313" key="4">
    <source>
        <dbReference type="Proteomes" id="UP000297452"/>
    </source>
</evidence>
<dbReference type="AlphaFoldDB" id="A0A4Z1IZP8"/>
<proteinExistence type="predicted"/>
<accession>A0A4Z1IZP8</accession>
<dbReference type="Pfam" id="PF00155">
    <property type="entry name" value="Aminotran_1_2"/>
    <property type="match status" value="1"/>
</dbReference>
<dbReference type="InterPro" id="IPR004839">
    <property type="entry name" value="Aminotransferase_I/II_large"/>
</dbReference>
<dbReference type="GO" id="GO:0006520">
    <property type="term" value="P:amino acid metabolic process"/>
    <property type="evidence" value="ECO:0007669"/>
    <property type="project" value="TreeGrafter"/>
</dbReference>
<dbReference type="InterPro" id="IPR015422">
    <property type="entry name" value="PyrdxlP-dep_Trfase_small"/>
</dbReference>
<dbReference type="InterPro" id="IPR015421">
    <property type="entry name" value="PyrdxlP-dep_Trfase_major"/>
</dbReference>
<evidence type="ECO:0000259" key="2">
    <source>
        <dbReference type="Pfam" id="PF00155"/>
    </source>
</evidence>
<evidence type="ECO:0000256" key="1">
    <source>
        <dbReference type="ARBA" id="ARBA00022898"/>
    </source>
</evidence>
<dbReference type="Gene3D" id="3.90.1150.10">
    <property type="entry name" value="Aspartate Aminotransferase, domain 1"/>
    <property type="match status" value="1"/>
</dbReference>
<dbReference type="EMBL" id="PQXJ01000052">
    <property type="protein sequence ID" value="TGO66895.1"/>
    <property type="molecule type" value="Genomic_DNA"/>
</dbReference>
<feature type="domain" description="Aminotransferase class I/classII large" evidence="2">
    <location>
        <begin position="52"/>
        <end position="373"/>
    </location>
</feature>
<dbReference type="InterPro" id="IPR015424">
    <property type="entry name" value="PyrdxlP-dep_Trfase"/>
</dbReference>